<evidence type="ECO:0000256" key="1">
    <source>
        <dbReference type="PIRSR" id="PIRSR601310-1"/>
    </source>
</evidence>
<dbReference type="InterPro" id="IPR001310">
    <property type="entry name" value="Histidine_triad_HIT"/>
</dbReference>
<sequence length="114" mass="12542">MFFMSDCVFCKIVSGEIPSPRVYEDDEVIAINDLSPIAPIHVLIIPKKHTENIVTAPVELVAHVKKILPEVTKKLGIAEKGFRLIVNTGAEGGQTVPHLHFHILGGKELGWPKL</sequence>
<reference evidence="5 6" key="1">
    <citation type="journal article" date="2011" name="J. Bacteriol.">
        <title>Complete genome sequence of Acidaminococcus intestini RYC-MR95, a Gram-negative bacterium from the phylum Firmicutes.</title>
        <authorList>
            <person name="D'Auria G."/>
            <person name="Galan J.C."/>
            <person name="Rodriguez-Alcayna M."/>
            <person name="Moya A."/>
            <person name="Baquero F."/>
            <person name="Latorre A."/>
        </authorList>
    </citation>
    <scope>NUCLEOTIDE SEQUENCE [LARGE SCALE GENOMIC DNA]</scope>
    <source>
        <strain evidence="5 6">RyC-MR95</strain>
    </source>
</reference>
<dbReference type="InterPro" id="IPR036265">
    <property type="entry name" value="HIT-like_sf"/>
</dbReference>
<gene>
    <name evidence="5" type="ordered locus">Acin_1645</name>
</gene>
<accession>G4Q353</accession>
<dbReference type="PROSITE" id="PS51084">
    <property type="entry name" value="HIT_2"/>
    <property type="match status" value="1"/>
</dbReference>
<keyword evidence="6" id="KW-1185">Reference proteome</keyword>
<dbReference type="FunCoup" id="G4Q353">
    <property type="interactions" value="355"/>
</dbReference>
<dbReference type="STRING" id="568816.Acin_1645"/>
<evidence type="ECO:0000256" key="3">
    <source>
        <dbReference type="PROSITE-ProRule" id="PRU00464"/>
    </source>
</evidence>
<name>G4Q353_ACIIR</name>
<dbReference type="AlphaFoldDB" id="G4Q353"/>
<dbReference type="SUPFAM" id="SSF54197">
    <property type="entry name" value="HIT-like"/>
    <property type="match status" value="1"/>
</dbReference>
<dbReference type="EMBL" id="CP003058">
    <property type="protein sequence ID" value="AEQ22859.1"/>
    <property type="molecule type" value="Genomic_DNA"/>
</dbReference>
<dbReference type="PANTHER" id="PTHR23089">
    <property type="entry name" value="HISTIDINE TRIAD HIT PROTEIN"/>
    <property type="match status" value="1"/>
</dbReference>
<dbReference type="eggNOG" id="COG0537">
    <property type="taxonomic scope" value="Bacteria"/>
</dbReference>
<dbReference type="HOGENOM" id="CLU_056776_8_1_9"/>
<dbReference type="PROSITE" id="PS00892">
    <property type="entry name" value="HIT_1"/>
    <property type="match status" value="1"/>
</dbReference>
<feature type="domain" description="HIT" evidence="4">
    <location>
        <begin position="8"/>
        <end position="114"/>
    </location>
</feature>
<feature type="active site" description="Tele-AMP-histidine intermediate" evidence="1">
    <location>
        <position position="100"/>
    </location>
</feature>
<evidence type="ECO:0000313" key="5">
    <source>
        <dbReference type="EMBL" id="AEQ22859.1"/>
    </source>
</evidence>
<proteinExistence type="predicted"/>
<dbReference type="CDD" id="cd01276">
    <property type="entry name" value="PKCI_related"/>
    <property type="match status" value="1"/>
</dbReference>
<dbReference type="InterPro" id="IPR019808">
    <property type="entry name" value="Histidine_triad_CS"/>
</dbReference>
<dbReference type="Pfam" id="PF01230">
    <property type="entry name" value="HIT"/>
    <property type="match status" value="1"/>
</dbReference>
<dbReference type="PATRIC" id="fig|568816.4.peg.1597"/>
<dbReference type="InterPro" id="IPR011146">
    <property type="entry name" value="HIT-like"/>
</dbReference>
<evidence type="ECO:0000256" key="2">
    <source>
        <dbReference type="PIRSR" id="PIRSR601310-3"/>
    </source>
</evidence>
<dbReference type="Gene3D" id="3.30.428.10">
    <property type="entry name" value="HIT-like"/>
    <property type="match status" value="1"/>
</dbReference>
<dbReference type="Proteomes" id="UP000007093">
    <property type="component" value="Chromosome"/>
</dbReference>
<evidence type="ECO:0000259" key="4">
    <source>
        <dbReference type="PROSITE" id="PS51084"/>
    </source>
</evidence>
<organism evidence="5 6">
    <name type="scientific">Acidaminococcus intestini (strain RyC-MR95)</name>
    <dbReference type="NCBI Taxonomy" id="568816"/>
    <lineage>
        <taxon>Bacteria</taxon>
        <taxon>Bacillati</taxon>
        <taxon>Bacillota</taxon>
        <taxon>Negativicutes</taxon>
        <taxon>Acidaminococcales</taxon>
        <taxon>Acidaminococcaceae</taxon>
        <taxon>Acidaminococcus</taxon>
    </lineage>
</organism>
<dbReference type="GO" id="GO:0003824">
    <property type="term" value="F:catalytic activity"/>
    <property type="evidence" value="ECO:0007669"/>
    <property type="project" value="InterPro"/>
</dbReference>
<dbReference type="PRINTS" id="PR00332">
    <property type="entry name" value="HISTRIAD"/>
</dbReference>
<feature type="short sequence motif" description="Histidine triad motif" evidence="2 3">
    <location>
        <begin position="98"/>
        <end position="102"/>
    </location>
</feature>
<evidence type="ECO:0000313" key="6">
    <source>
        <dbReference type="Proteomes" id="UP000007093"/>
    </source>
</evidence>
<protein>
    <recommendedName>
        <fullName evidence="4">HIT domain-containing protein</fullName>
    </recommendedName>
</protein>
<dbReference type="KEGG" id="ain:Acin_1645"/>
<dbReference type="InParanoid" id="G4Q353"/>